<organism evidence="2 3">
    <name type="scientific">[Bacillus] enclensis</name>
    <dbReference type="NCBI Taxonomy" id="1402860"/>
    <lineage>
        <taxon>Bacteria</taxon>
        <taxon>Bacillati</taxon>
        <taxon>Bacillota</taxon>
        <taxon>Bacilli</taxon>
        <taxon>Bacillales</taxon>
        <taxon>Bacillaceae</taxon>
        <taxon>Rossellomorea</taxon>
    </lineage>
</organism>
<dbReference type="PANTHER" id="PTHR39639">
    <property type="entry name" value="CHROMOSOME 16, WHOLE GENOME SHOTGUN SEQUENCE"/>
    <property type="match status" value="1"/>
</dbReference>
<evidence type="ECO:0000313" key="3">
    <source>
        <dbReference type="Proteomes" id="UP000181997"/>
    </source>
</evidence>
<keyword evidence="2" id="KW-0378">Hydrolase</keyword>
<dbReference type="Pfam" id="PF03235">
    <property type="entry name" value="GmrSD_N"/>
    <property type="match status" value="2"/>
</dbReference>
<feature type="domain" description="HNH nuclease" evidence="1">
    <location>
        <begin position="797"/>
        <end position="851"/>
    </location>
</feature>
<accession>A0A0V8HA58</accession>
<keyword evidence="3" id="KW-1185">Reference proteome</keyword>
<dbReference type="AlphaFoldDB" id="A0A0V8HA58"/>
<reference evidence="3" key="1">
    <citation type="submission" date="2016-08" db="EMBL/GenBank/DDBJ databases">
        <authorList>
            <person name="Varghese N."/>
            <person name="Submissions Spin"/>
        </authorList>
    </citation>
    <scope>NUCLEOTIDE SEQUENCE [LARGE SCALE GENOMIC DNA]</scope>
    <source>
        <strain evidence="3">SGD-1123</strain>
    </source>
</reference>
<keyword evidence="2" id="KW-0255">Endonuclease</keyword>
<dbReference type="SMART" id="SM00507">
    <property type="entry name" value="HNHc"/>
    <property type="match status" value="1"/>
</dbReference>
<dbReference type="InterPro" id="IPR004919">
    <property type="entry name" value="GmrSD_N"/>
</dbReference>
<dbReference type="Proteomes" id="UP000181997">
    <property type="component" value="Unassembled WGS sequence"/>
</dbReference>
<evidence type="ECO:0000313" key="2">
    <source>
        <dbReference type="EMBL" id="SCC30126.1"/>
    </source>
</evidence>
<dbReference type="GO" id="GO:0008270">
    <property type="term" value="F:zinc ion binding"/>
    <property type="evidence" value="ECO:0007669"/>
    <property type="project" value="InterPro"/>
</dbReference>
<dbReference type="CDD" id="cd00085">
    <property type="entry name" value="HNHc"/>
    <property type="match status" value="1"/>
</dbReference>
<dbReference type="OrthoDB" id="9770340at2"/>
<dbReference type="GO" id="GO:0003676">
    <property type="term" value="F:nucleic acid binding"/>
    <property type="evidence" value="ECO:0007669"/>
    <property type="project" value="InterPro"/>
</dbReference>
<sequence>MAELFLKDEEIKEIFKTHIKIESKVMSIETLFANERRTKNTVYDPYYQRNYVWDNDKASYFIESILLGTEIPPLVFFNTGKNIEVIDGRQRFETIKRFKENKFHLTNKGLSVFPDLKKKSFDDFDMGLQDVFWDTKIRIIEFSVVNEPRLDERKEDQIKKEIFRRYNSGITPLKNAEIEKAIYINDDTTTYFKKRFKENKGNYLDFLDLFFSERERETSKKGIKLEKAMQKIRLFLVLHNLPINYYSTSQSRKELIQRFFENLSNTTTDVERLYESFFRKVEFTKEMKNRLEVDGVEHNKLVFECLFWACTVLEQEKISLDTLHDETIKQKLVDFISNNFKLYTLENSHFYKEMKERYTGTASFFEELLGVNLEVYIKNNMATQRKLKKVMNNTPDTNELIEEFETLRLNKPDASTTTIDDICRLMNRKRFLLRPSYQRGESINQMKSSAIIESILLGIKLPPIFIFKRQDGILEVVDGQQRLLSILGFIGEEFLDEEGNRILSDKHKYKLNKLRILDEFKGRGYDDLDDDSKEKILDFNLSLVTIDSKINPQFDPIDLFIRLNNKPYPIRENTFEMWNSYIDVEITKKIRTLAEKYNSWFYSRLKNTRMENEELITTLAYFDYKSENPDAHNDLDIYQRNDKINFRVRAKTEITKLLNTASEQDSVKNAYLKSITSVDTFIRKLKLLLVEKDVSENLDEYLKKELDELFYLSQSRTARRTLQSFYALWYVLSKIPYQMVRTHRLKIKEDITNLFRFTKSLPFEDQNGMGLTKYKLMMDEFWEKYKVDDRKIKLEVDEKKELLKKQNNICPLCNSLLFISDDIEVDHRVPLSVGGSDKFLNLQLTHKDCNRKKGNRILN</sequence>
<dbReference type="Gene3D" id="1.10.30.50">
    <property type="match status" value="1"/>
</dbReference>
<evidence type="ECO:0000259" key="1">
    <source>
        <dbReference type="SMART" id="SM00507"/>
    </source>
</evidence>
<protein>
    <submittedName>
        <fullName evidence="2">HNH endonuclease</fullName>
    </submittedName>
</protein>
<dbReference type="GO" id="GO:0004519">
    <property type="term" value="F:endonuclease activity"/>
    <property type="evidence" value="ECO:0007669"/>
    <property type="project" value="UniProtKB-KW"/>
</dbReference>
<dbReference type="EMBL" id="FMAU01000006">
    <property type="protein sequence ID" value="SCC30126.1"/>
    <property type="molecule type" value="Genomic_DNA"/>
</dbReference>
<dbReference type="InterPro" id="IPR002711">
    <property type="entry name" value="HNH"/>
</dbReference>
<dbReference type="Pfam" id="PF01844">
    <property type="entry name" value="HNH"/>
    <property type="match status" value="1"/>
</dbReference>
<keyword evidence="2" id="KW-0540">Nuclease</keyword>
<dbReference type="PANTHER" id="PTHR39639:SF1">
    <property type="entry name" value="DUF262 DOMAIN-CONTAINING PROTEIN"/>
    <property type="match status" value="1"/>
</dbReference>
<gene>
    <name evidence="2" type="ORF">GA0061094_3814</name>
</gene>
<dbReference type="InterPro" id="IPR003615">
    <property type="entry name" value="HNH_nuc"/>
</dbReference>
<proteinExistence type="predicted"/>
<dbReference type="RefSeq" id="WP_058299694.1">
    <property type="nucleotide sequence ID" value="NZ_FMAU01000006.1"/>
</dbReference>
<name>A0A0V8HA58_9BACI</name>